<dbReference type="InterPro" id="IPR020084">
    <property type="entry name" value="NUDIX_hydrolase_CS"/>
</dbReference>
<dbReference type="CDD" id="cd04683">
    <property type="entry name" value="NUDIX_Hydrolase"/>
    <property type="match status" value="1"/>
</dbReference>
<feature type="domain" description="Nudix hydrolase" evidence="3">
    <location>
        <begin position="7"/>
        <end position="138"/>
    </location>
</feature>
<evidence type="ECO:0000259" key="3">
    <source>
        <dbReference type="PROSITE" id="PS51462"/>
    </source>
</evidence>
<reference evidence="4 5" key="1">
    <citation type="submission" date="2018-10" db="EMBL/GenBank/DDBJ databases">
        <title>Draft genome sequence of Bacillus salarius IM0101, isolated from a hypersaline soil in Inner Mongolia, China.</title>
        <authorList>
            <person name="Yamprayoonswat W."/>
            <person name="Boonvisut S."/>
            <person name="Jumpathong W."/>
            <person name="Sittihan S."/>
            <person name="Ruangsuj P."/>
            <person name="Wanthongcharoen S."/>
            <person name="Thongpramul N."/>
            <person name="Pimmason S."/>
            <person name="Yu B."/>
            <person name="Yasawong M."/>
        </authorList>
    </citation>
    <scope>NUCLEOTIDE SEQUENCE [LARGE SCALE GENOMIC DNA]</scope>
    <source>
        <strain evidence="4 5">IM0101</strain>
    </source>
</reference>
<name>A0A428MV98_9BACI</name>
<dbReference type="RefSeq" id="WP_125561249.1">
    <property type="nucleotide sequence ID" value="NZ_RBVX01000043.1"/>
</dbReference>
<evidence type="ECO:0000256" key="2">
    <source>
        <dbReference type="ARBA" id="ARBA00022801"/>
    </source>
</evidence>
<accession>A0A428MV98</accession>
<dbReference type="AlphaFoldDB" id="A0A428MV98"/>
<dbReference type="Pfam" id="PF00293">
    <property type="entry name" value="NUDIX"/>
    <property type="match status" value="1"/>
</dbReference>
<dbReference type="PANTHER" id="PTHR43046">
    <property type="entry name" value="GDP-MANNOSE MANNOSYL HYDROLASE"/>
    <property type="match status" value="1"/>
</dbReference>
<dbReference type="Proteomes" id="UP000275076">
    <property type="component" value="Unassembled WGS sequence"/>
</dbReference>
<organism evidence="4 5">
    <name type="scientific">Salibacterium salarium</name>
    <dbReference type="NCBI Taxonomy" id="284579"/>
    <lineage>
        <taxon>Bacteria</taxon>
        <taxon>Bacillati</taxon>
        <taxon>Bacillota</taxon>
        <taxon>Bacilli</taxon>
        <taxon>Bacillales</taxon>
        <taxon>Bacillaceae</taxon>
    </lineage>
</organism>
<dbReference type="InterPro" id="IPR015797">
    <property type="entry name" value="NUDIX_hydrolase-like_dom_sf"/>
</dbReference>
<dbReference type="InterPro" id="IPR000086">
    <property type="entry name" value="NUDIX_hydrolase_dom"/>
</dbReference>
<dbReference type="GO" id="GO:0016787">
    <property type="term" value="F:hydrolase activity"/>
    <property type="evidence" value="ECO:0007669"/>
    <property type="project" value="UniProtKB-KW"/>
</dbReference>
<dbReference type="EMBL" id="RBVX01000043">
    <property type="protein sequence ID" value="RSL30073.1"/>
    <property type="molecule type" value="Genomic_DNA"/>
</dbReference>
<evidence type="ECO:0000256" key="1">
    <source>
        <dbReference type="ARBA" id="ARBA00001946"/>
    </source>
</evidence>
<dbReference type="Gene3D" id="3.90.79.10">
    <property type="entry name" value="Nucleoside Triphosphate Pyrophosphohydrolase"/>
    <property type="match status" value="1"/>
</dbReference>
<keyword evidence="2" id="KW-0378">Hydrolase</keyword>
<evidence type="ECO:0000313" key="5">
    <source>
        <dbReference type="Proteomes" id="UP000275076"/>
    </source>
</evidence>
<dbReference type="OrthoDB" id="9787880at2"/>
<protein>
    <submittedName>
        <fullName evidence="4">NUDIX domain-containing protein</fullName>
    </submittedName>
</protein>
<dbReference type="PANTHER" id="PTHR43046:SF16">
    <property type="entry name" value="ADP-RIBOSE PYROPHOSPHATASE YJHB-RELATED"/>
    <property type="match status" value="1"/>
</dbReference>
<evidence type="ECO:0000313" key="4">
    <source>
        <dbReference type="EMBL" id="RSL30073.1"/>
    </source>
</evidence>
<proteinExistence type="predicted"/>
<comment type="cofactor">
    <cofactor evidence="1">
        <name>Mg(2+)</name>
        <dbReference type="ChEBI" id="CHEBI:18420"/>
    </cofactor>
</comment>
<sequence>MIKERFKVVAAVHIFLLKENDILLLRRFNTGYEDGKYSVLAGHLDGDEDLIEAAQREILEEGGVNVSYSELNVVGVMHRKAVEERIDFFLTCDKWEGEVKNMEPHKCDNLSWFPLDNLPENIIPYVRTAIDNYKNNKPFDIYGF</sequence>
<comment type="caution">
    <text evidence="4">The sequence shown here is derived from an EMBL/GenBank/DDBJ whole genome shotgun (WGS) entry which is preliminary data.</text>
</comment>
<dbReference type="PROSITE" id="PS51462">
    <property type="entry name" value="NUDIX"/>
    <property type="match status" value="1"/>
</dbReference>
<dbReference type="SUPFAM" id="SSF55811">
    <property type="entry name" value="Nudix"/>
    <property type="match status" value="1"/>
</dbReference>
<gene>
    <name evidence="4" type="ORF">D7Z54_27690</name>
</gene>
<dbReference type="PROSITE" id="PS00893">
    <property type="entry name" value="NUDIX_BOX"/>
    <property type="match status" value="1"/>
</dbReference>
<keyword evidence="5" id="KW-1185">Reference proteome</keyword>